<proteinExistence type="predicted"/>
<accession>A0A2N6VNA2</accession>
<dbReference type="Proteomes" id="UP000235598">
    <property type="component" value="Unassembled WGS sequence"/>
</dbReference>
<name>A0A2N6VNA2_9MICO</name>
<reference evidence="1 2" key="1">
    <citation type="submission" date="2017-09" db="EMBL/GenBank/DDBJ databases">
        <title>Bacterial strain isolated from the female urinary microbiota.</title>
        <authorList>
            <person name="Thomas-White K."/>
            <person name="Kumar N."/>
            <person name="Forster S."/>
            <person name="Putonti C."/>
            <person name="Lawley T."/>
            <person name="Wolfe A.J."/>
        </authorList>
    </citation>
    <scope>NUCLEOTIDE SEQUENCE [LARGE SCALE GENOMIC DNA]</scope>
    <source>
        <strain evidence="1 2">UMB1301</strain>
    </source>
</reference>
<gene>
    <name evidence="1" type="ORF">CJ199_06245</name>
</gene>
<dbReference type="AlphaFoldDB" id="A0A2N6VNA2"/>
<dbReference type="RefSeq" id="WP_102238626.1">
    <property type="nucleotide sequence ID" value="NZ_PNHK01000002.1"/>
</dbReference>
<evidence type="ECO:0008006" key="3">
    <source>
        <dbReference type="Google" id="ProtNLM"/>
    </source>
</evidence>
<dbReference type="EMBL" id="PNHK01000002">
    <property type="protein sequence ID" value="PMD05605.1"/>
    <property type="molecule type" value="Genomic_DNA"/>
</dbReference>
<comment type="caution">
    <text evidence="1">The sequence shown here is derived from an EMBL/GenBank/DDBJ whole genome shotgun (WGS) entry which is preliminary data.</text>
</comment>
<dbReference type="OrthoDB" id="5242426at2"/>
<protein>
    <recommendedName>
        <fullName evidence="3">Methionine synthase</fullName>
    </recommendedName>
</protein>
<sequence>MPHDTELLATGWGAWPGEDPRQGASAAFSELAAGYPPVPYPSTPAVGGTRWACDLMGFAVTLCDGLPVDLTSYGWRLAKGTGRDESRARSRRARAIEAAEEYGAGFDGRMMLTVPGPWTLVRNLSTPDGNRVLGDSGARRDVIQSYAFGLADYMSALERALGQIPRIMVVERALDPILTGSVPTVSGYRSLPALPDQFVTAALGSFLKRAGSDPLLALPTLSSVTIAGKRIPHLQLAREAGASGVVVPLPGTDPRRWENLAEAVDTGAEVWLSLPGSAGEQPDRVNRWVDTIREPWLGTGMSSVSLAKLGIVAGYGFPTDIPPLLPQEATDTNARGGYALAARLSEALKEIE</sequence>
<evidence type="ECO:0000313" key="1">
    <source>
        <dbReference type="EMBL" id="PMD05605.1"/>
    </source>
</evidence>
<evidence type="ECO:0000313" key="2">
    <source>
        <dbReference type="Proteomes" id="UP000235598"/>
    </source>
</evidence>
<organism evidence="1 2">
    <name type="scientific">Brevibacterium paucivorans</name>
    <dbReference type="NCBI Taxonomy" id="170994"/>
    <lineage>
        <taxon>Bacteria</taxon>
        <taxon>Bacillati</taxon>
        <taxon>Actinomycetota</taxon>
        <taxon>Actinomycetes</taxon>
        <taxon>Micrococcales</taxon>
        <taxon>Brevibacteriaceae</taxon>
        <taxon>Brevibacterium</taxon>
    </lineage>
</organism>